<keyword evidence="2" id="KW-1185">Reference proteome</keyword>
<feature type="non-terminal residue" evidence="1">
    <location>
        <position position="63"/>
    </location>
</feature>
<organism evidence="1 2">
    <name type="scientific">Guyanagaster necrorhizus</name>
    <dbReference type="NCBI Taxonomy" id="856835"/>
    <lineage>
        <taxon>Eukaryota</taxon>
        <taxon>Fungi</taxon>
        <taxon>Dikarya</taxon>
        <taxon>Basidiomycota</taxon>
        <taxon>Agaricomycotina</taxon>
        <taxon>Agaricomycetes</taxon>
        <taxon>Agaricomycetidae</taxon>
        <taxon>Agaricales</taxon>
        <taxon>Marasmiineae</taxon>
        <taxon>Physalacriaceae</taxon>
        <taxon>Guyanagaster</taxon>
    </lineage>
</organism>
<dbReference type="AlphaFoldDB" id="A0A9P7VJ51"/>
<accession>A0A9P7VJ51</accession>
<sequence>MSSFVAGRESSINRLRTLDNGMRSPKGRRAVLDIEILISWSKDNLKWANTRWTSREGIYGKMD</sequence>
<protein>
    <submittedName>
        <fullName evidence="1">Uncharacterized protein</fullName>
    </submittedName>
</protein>
<proteinExistence type="predicted"/>
<evidence type="ECO:0000313" key="1">
    <source>
        <dbReference type="EMBL" id="KAG7440981.1"/>
    </source>
</evidence>
<feature type="non-terminal residue" evidence="1">
    <location>
        <position position="1"/>
    </location>
</feature>
<comment type="caution">
    <text evidence="1">The sequence shown here is derived from an EMBL/GenBank/DDBJ whole genome shotgun (WGS) entry which is preliminary data.</text>
</comment>
<dbReference type="GeneID" id="66109652"/>
<reference evidence="1" key="1">
    <citation type="submission" date="2020-11" db="EMBL/GenBank/DDBJ databases">
        <title>Adaptations for nitrogen fixation in a non-lichenized fungal sporocarp promotes dispersal by wood-feeding termites.</title>
        <authorList>
            <consortium name="DOE Joint Genome Institute"/>
            <person name="Koch R.A."/>
            <person name="Yoon G."/>
            <person name="Arayal U."/>
            <person name="Lail K."/>
            <person name="Amirebrahimi M."/>
            <person name="Labutti K."/>
            <person name="Lipzen A."/>
            <person name="Riley R."/>
            <person name="Barry K."/>
            <person name="Henrissat B."/>
            <person name="Grigoriev I.V."/>
            <person name="Herr J.R."/>
            <person name="Aime M.C."/>
        </authorList>
    </citation>
    <scope>NUCLEOTIDE SEQUENCE</scope>
    <source>
        <strain evidence="1">MCA 3950</strain>
    </source>
</reference>
<dbReference type="Proteomes" id="UP000812287">
    <property type="component" value="Unassembled WGS sequence"/>
</dbReference>
<dbReference type="EMBL" id="MU250565">
    <property type="protein sequence ID" value="KAG7440981.1"/>
    <property type="molecule type" value="Genomic_DNA"/>
</dbReference>
<name>A0A9P7VJ51_9AGAR</name>
<evidence type="ECO:0000313" key="2">
    <source>
        <dbReference type="Proteomes" id="UP000812287"/>
    </source>
</evidence>
<gene>
    <name evidence="1" type="ORF">BT62DRAFT_937590</name>
</gene>
<dbReference type="RefSeq" id="XP_043034481.1">
    <property type="nucleotide sequence ID" value="XM_043187355.1"/>
</dbReference>